<keyword evidence="2" id="KW-1185">Reference proteome</keyword>
<dbReference type="AlphaFoldDB" id="A0A518AVG0"/>
<evidence type="ECO:0000313" key="1">
    <source>
        <dbReference type="EMBL" id="QDU58710.1"/>
    </source>
</evidence>
<protein>
    <submittedName>
        <fullName evidence="1">Uncharacterized protein</fullName>
    </submittedName>
</protein>
<name>A0A518AVG0_9BACT</name>
<evidence type="ECO:0000313" key="2">
    <source>
        <dbReference type="Proteomes" id="UP000315750"/>
    </source>
</evidence>
<organism evidence="1 2">
    <name type="scientific">Aeoliella mucimassa</name>
    <dbReference type="NCBI Taxonomy" id="2527972"/>
    <lineage>
        <taxon>Bacteria</taxon>
        <taxon>Pseudomonadati</taxon>
        <taxon>Planctomycetota</taxon>
        <taxon>Planctomycetia</taxon>
        <taxon>Pirellulales</taxon>
        <taxon>Lacipirellulaceae</taxon>
        <taxon>Aeoliella</taxon>
    </lineage>
</organism>
<reference evidence="1 2" key="1">
    <citation type="submission" date="2019-02" db="EMBL/GenBank/DDBJ databases">
        <title>Deep-cultivation of Planctomycetes and their phenomic and genomic characterization uncovers novel biology.</title>
        <authorList>
            <person name="Wiegand S."/>
            <person name="Jogler M."/>
            <person name="Boedeker C."/>
            <person name="Pinto D."/>
            <person name="Vollmers J."/>
            <person name="Rivas-Marin E."/>
            <person name="Kohn T."/>
            <person name="Peeters S.H."/>
            <person name="Heuer A."/>
            <person name="Rast P."/>
            <person name="Oberbeckmann S."/>
            <person name="Bunk B."/>
            <person name="Jeske O."/>
            <person name="Meyerdierks A."/>
            <person name="Storesund J.E."/>
            <person name="Kallscheuer N."/>
            <person name="Luecker S."/>
            <person name="Lage O.M."/>
            <person name="Pohl T."/>
            <person name="Merkel B.J."/>
            <person name="Hornburger P."/>
            <person name="Mueller R.-W."/>
            <person name="Bruemmer F."/>
            <person name="Labrenz M."/>
            <person name="Spormann A.M."/>
            <person name="Op den Camp H."/>
            <person name="Overmann J."/>
            <person name="Amann R."/>
            <person name="Jetten M.S.M."/>
            <person name="Mascher T."/>
            <person name="Medema M.H."/>
            <person name="Devos D.P."/>
            <person name="Kaster A.-K."/>
            <person name="Ovreas L."/>
            <person name="Rohde M."/>
            <person name="Galperin M.Y."/>
            <person name="Jogler C."/>
        </authorList>
    </citation>
    <scope>NUCLEOTIDE SEQUENCE [LARGE SCALE GENOMIC DNA]</scope>
    <source>
        <strain evidence="1 2">Pan181</strain>
    </source>
</reference>
<sequence>MLKKSCNLVAFFGMNVVGEIPRFRLFAFVMLISGEPIRALFDQNLFATTYHHR</sequence>
<dbReference type="Proteomes" id="UP000315750">
    <property type="component" value="Chromosome"/>
</dbReference>
<proteinExistence type="predicted"/>
<dbReference type="KEGG" id="amuc:Pan181_49500"/>
<dbReference type="EMBL" id="CP036278">
    <property type="protein sequence ID" value="QDU58710.1"/>
    <property type="molecule type" value="Genomic_DNA"/>
</dbReference>
<gene>
    <name evidence="1" type="ORF">Pan181_49500</name>
</gene>
<accession>A0A518AVG0</accession>